<gene>
    <name evidence="1" type="ORF">LVIROSA_LOCUS38381</name>
</gene>
<dbReference type="EMBL" id="CAKMRJ010005745">
    <property type="protein sequence ID" value="CAH1453112.1"/>
    <property type="molecule type" value="Genomic_DNA"/>
</dbReference>
<protein>
    <submittedName>
        <fullName evidence="1">Uncharacterized protein</fullName>
    </submittedName>
</protein>
<comment type="caution">
    <text evidence="1">The sequence shown here is derived from an EMBL/GenBank/DDBJ whole genome shotgun (WGS) entry which is preliminary data.</text>
</comment>
<proteinExistence type="predicted"/>
<organism evidence="1 2">
    <name type="scientific">Lactuca virosa</name>
    <dbReference type="NCBI Taxonomy" id="75947"/>
    <lineage>
        <taxon>Eukaryota</taxon>
        <taxon>Viridiplantae</taxon>
        <taxon>Streptophyta</taxon>
        <taxon>Embryophyta</taxon>
        <taxon>Tracheophyta</taxon>
        <taxon>Spermatophyta</taxon>
        <taxon>Magnoliopsida</taxon>
        <taxon>eudicotyledons</taxon>
        <taxon>Gunneridae</taxon>
        <taxon>Pentapetalae</taxon>
        <taxon>asterids</taxon>
        <taxon>campanulids</taxon>
        <taxon>Asterales</taxon>
        <taxon>Asteraceae</taxon>
        <taxon>Cichorioideae</taxon>
        <taxon>Cichorieae</taxon>
        <taxon>Lactucinae</taxon>
        <taxon>Lactuca</taxon>
    </lineage>
</organism>
<reference evidence="1 2" key="1">
    <citation type="submission" date="2022-01" db="EMBL/GenBank/DDBJ databases">
        <authorList>
            <person name="Xiong W."/>
            <person name="Schranz E."/>
        </authorList>
    </citation>
    <scope>NUCLEOTIDE SEQUENCE [LARGE SCALE GENOMIC DNA]</scope>
</reference>
<accession>A0AAU9PRP5</accession>
<dbReference type="Proteomes" id="UP001157418">
    <property type="component" value="Unassembled WGS sequence"/>
</dbReference>
<evidence type="ECO:0000313" key="1">
    <source>
        <dbReference type="EMBL" id="CAH1453112.1"/>
    </source>
</evidence>
<dbReference type="AlphaFoldDB" id="A0AAU9PRP5"/>
<evidence type="ECO:0000313" key="2">
    <source>
        <dbReference type="Proteomes" id="UP001157418"/>
    </source>
</evidence>
<keyword evidence="2" id="KW-1185">Reference proteome</keyword>
<sequence>MWDEVCFIEEDVDVPLAVKRVCIKTGTPFLIQDMIKVVAQGVEYGVVVREISNWEPNIMEDGEIGSDIPDLSGGEEEVACFDDDVNDFIDVENGDKVDEGQENSFSMDNTSINGVRGVGFVDRKGKSFLNK</sequence>
<name>A0AAU9PRP5_9ASTR</name>